<sequence>MEEEKDLDEFLNWIVEDEFEENFEINIEYFIGQDTESKMEEDAKMDLCG</sequence>
<protein>
    <submittedName>
        <fullName evidence="1">Uncharacterized protein</fullName>
    </submittedName>
</protein>
<name>A0ABR0Q2B6_GOSAR</name>
<evidence type="ECO:0000313" key="1">
    <source>
        <dbReference type="EMBL" id="KAK5833182.1"/>
    </source>
</evidence>
<evidence type="ECO:0000313" key="2">
    <source>
        <dbReference type="Proteomes" id="UP001358586"/>
    </source>
</evidence>
<organism evidence="1 2">
    <name type="scientific">Gossypium arboreum</name>
    <name type="common">Tree cotton</name>
    <name type="synonym">Gossypium nanking</name>
    <dbReference type="NCBI Taxonomy" id="29729"/>
    <lineage>
        <taxon>Eukaryota</taxon>
        <taxon>Viridiplantae</taxon>
        <taxon>Streptophyta</taxon>
        <taxon>Embryophyta</taxon>
        <taxon>Tracheophyta</taxon>
        <taxon>Spermatophyta</taxon>
        <taxon>Magnoliopsida</taxon>
        <taxon>eudicotyledons</taxon>
        <taxon>Gunneridae</taxon>
        <taxon>Pentapetalae</taxon>
        <taxon>rosids</taxon>
        <taxon>malvids</taxon>
        <taxon>Malvales</taxon>
        <taxon>Malvaceae</taxon>
        <taxon>Malvoideae</taxon>
        <taxon>Gossypium</taxon>
    </lineage>
</organism>
<keyword evidence="2" id="KW-1185">Reference proteome</keyword>
<dbReference type="EMBL" id="JARKNE010000005">
    <property type="protein sequence ID" value="KAK5833182.1"/>
    <property type="molecule type" value="Genomic_DNA"/>
</dbReference>
<accession>A0ABR0Q2B6</accession>
<reference evidence="1 2" key="1">
    <citation type="submission" date="2023-03" db="EMBL/GenBank/DDBJ databases">
        <title>WGS of Gossypium arboreum.</title>
        <authorList>
            <person name="Yu D."/>
        </authorList>
    </citation>
    <scope>NUCLEOTIDE SEQUENCE [LARGE SCALE GENOMIC DNA]</scope>
    <source>
        <tissue evidence="1">Leaf</tissue>
    </source>
</reference>
<gene>
    <name evidence="1" type="ORF">PVK06_016997</name>
</gene>
<dbReference type="Proteomes" id="UP001358586">
    <property type="component" value="Chromosome 5"/>
</dbReference>
<comment type="caution">
    <text evidence="1">The sequence shown here is derived from an EMBL/GenBank/DDBJ whole genome shotgun (WGS) entry which is preliminary data.</text>
</comment>
<proteinExistence type="predicted"/>